<evidence type="ECO:0000313" key="2">
    <source>
        <dbReference type="EMBL" id="MBW74127.1"/>
    </source>
</evidence>
<organism evidence="2">
    <name type="scientific">Anopheles darlingi</name>
    <name type="common">Mosquito</name>
    <dbReference type="NCBI Taxonomy" id="43151"/>
    <lineage>
        <taxon>Eukaryota</taxon>
        <taxon>Metazoa</taxon>
        <taxon>Ecdysozoa</taxon>
        <taxon>Arthropoda</taxon>
        <taxon>Hexapoda</taxon>
        <taxon>Insecta</taxon>
        <taxon>Pterygota</taxon>
        <taxon>Neoptera</taxon>
        <taxon>Endopterygota</taxon>
        <taxon>Diptera</taxon>
        <taxon>Nematocera</taxon>
        <taxon>Culicoidea</taxon>
        <taxon>Culicidae</taxon>
        <taxon>Anophelinae</taxon>
        <taxon>Anopheles</taxon>
    </lineage>
</organism>
<reference evidence="2" key="1">
    <citation type="submission" date="2018-01" db="EMBL/GenBank/DDBJ databases">
        <title>An insight into the sialome of Amazonian anophelines.</title>
        <authorList>
            <person name="Ribeiro J.M."/>
            <person name="Scarpassa V."/>
            <person name="Calvo E."/>
        </authorList>
    </citation>
    <scope>NUCLEOTIDE SEQUENCE</scope>
</reference>
<dbReference type="AlphaFoldDB" id="A0A2M4D9B8"/>
<protein>
    <submittedName>
        <fullName evidence="2">Putative secreted protein</fullName>
    </submittedName>
</protein>
<dbReference type="EMBL" id="GGFL01009949">
    <property type="protein sequence ID" value="MBW74127.1"/>
    <property type="molecule type" value="Transcribed_RNA"/>
</dbReference>
<evidence type="ECO:0000256" key="1">
    <source>
        <dbReference type="SAM" id="SignalP"/>
    </source>
</evidence>
<accession>A0A2M4D9B8</accession>
<proteinExistence type="predicted"/>
<name>A0A2M4D9B8_ANODA</name>
<feature type="signal peptide" evidence="1">
    <location>
        <begin position="1"/>
        <end position="24"/>
    </location>
</feature>
<feature type="chain" id="PRO_5014960626" evidence="1">
    <location>
        <begin position="25"/>
        <end position="73"/>
    </location>
</feature>
<sequence>MAAPPEVQFGWLVGWLVGCPLVDAYPLHAHYSVCVFVTVLVRVRFELEHFAVGSICPSTDYPDLFATPSSPPA</sequence>
<keyword evidence="1" id="KW-0732">Signal</keyword>